<feature type="transmembrane region" description="Helical" evidence="12">
    <location>
        <begin position="62"/>
        <end position="81"/>
    </location>
</feature>
<comment type="caution">
    <text evidence="14">The sequence shown here is derived from an EMBL/GenBank/DDBJ whole genome shotgun (WGS) entry which is preliminary data.</text>
</comment>
<evidence type="ECO:0000259" key="13">
    <source>
        <dbReference type="Pfam" id="PF00485"/>
    </source>
</evidence>
<feature type="transmembrane region" description="Helical" evidence="12">
    <location>
        <begin position="262"/>
        <end position="286"/>
    </location>
</feature>
<evidence type="ECO:0000256" key="7">
    <source>
        <dbReference type="ARBA" id="ARBA00022741"/>
    </source>
</evidence>
<dbReference type="RefSeq" id="WP_144064368.1">
    <property type="nucleotide sequence ID" value="NZ_VJZL01000001.1"/>
</dbReference>
<dbReference type="PRINTS" id="PR00478">
    <property type="entry name" value="PHRIBLKINASE"/>
</dbReference>
<keyword evidence="4" id="KW-0602">Photosynthesis</keyword>
<organism evidence="14 15">
    <name type="scientific">Flavobacterium gawalongense</name>
    <dbReference type="NCBI Taxonomy" id="2594432"/>
    <lineage>
        <taxon>Bacteria</taxon>
        <taxon>Pseudomonadati</taxon>
        <taxon>Bacteroidota</taxon>
        <taxon>Flavobacteriia</taxon>
        <taxon>Flavobacteriales</taxon>
        <taxon>Flavobacteriaceae</taxon>
        <taxon>Flavobacterium</taxon>
    </lineage>
</organism>
<evidence type="ECO:0000256" key="10">
    <source>
        <dbReference type="ARBA" id="ARBA00031382"/>
    </source>
</evidence>
<evidence type="ECO:0000256" key="11">
    <source>
        <dbReference type="ARBA" id="ARBA00047663"/>
    </source>
</evidence>
<comment type="pathway">
    <text evidence="1">Carbohydrate biosynthesis; Calvin cycle.</text>
</comment>
<dbReference type="OrthoDB" id="9777642at2"/>
<keyword evidence="12" id="KW-0812">Transmembrane</keyword>
<dbReference type="GO" id="GO:0008974">
    <property type="term" value="F:phosphoribulokinase activity"/>
    <property type="evidence" value="ECO:0007669"/>
    <property type="project" value="UniProtKB-EC"/>
</dbReference>
<evidence type="ECO:0000256" key="1">
    <source>
        <dbReference type="ARBA" id="ARBA00005215"/>
    </source>
</evidence>
<feature type="transmembrane region" description="Helical" evidence="12">
    <location>
        <begin position="158"/>
        <end position="181"/>
    </location>
</feature>
<feature type="transmembrane region" description="Helical" evidence="12">
    <location>
        <begin position="12"/>
        <end position="35"/>
    </location>
</feature>
<dbReference type="AlphaFoldDB" id="A0A553BYT3"/>
<dbReference type="Pfam" id="PF00485">
    <property type="entry name" value="PRK"/>
    <property type="match status" value="1"/>
</dbReference>
<keyword evidence="7" id="KW-0547">Nucleotide-binding</keyword>
<evidence type="ECO:0000256" key="4">
    <source>
        <dbReference type="ARBA" id="ARBA00022531"/>
    </source>
</evidence>
<protein>
    <recommendedName>
        <fullName evidence="3">phosphoribulokinase</fullName>
        <ecNumber evidence="3">2.7.1.19</ecNumber>
    </recommendedName>
    <alternativeName>
        <fullName evidence="10">Phosphopentokinase</fullName>
    </alternativeName>
</protein>
<keyword evidence="9" id="KW-0067">ATP-binding</keyword>
<dbReference type="EC" id="2.7.1.19" evidence="3"/>
<keyword evidence="5" id="KW-0113">Calvin cycle</keyword>
<dbReference type="SUPFAM" id="SSF52540">
    <property type="entry name" value="P-loop containing nucleoside triphosphate hydrolases"/>
    <property type="match status" value="1"/>
</dbReference>
<evidence type="ECO:0000256" key="6">
    <source>
        <dbReference type="ARBA" id="ARBA00022679"/>
    </source>
</evidence>
<dbReference type="PANTHER" id="PTHR10285">
    <property type="entry name" value="URIDINE KINASE"/>
    <property type="match status" value="1"/>
</dbReference>
<evidence type="ECO:0000256" key="3">
    <source>
        <dbReference type="ARBA" id="ARBA00012042"/>
    </source>
</evidence>
<evidence type="ECO:0000256" key="2">
    <source>
        <dbReference type="ARBA" id="ARBA00009719"/>
    </source>
</evidence>
<reference evidence="14 15" key="1">
    <citation type="submission" date="2019-07" db="EMBL/GenBank/DDBJ databases">
        <title>Novel species of Flavobacterium.</title>
        <authorList>
            <person name="Liu Q."/>
            <person name="Xin Y.-H."/>
        </authorList>
    </citation>
    <scope>NUCLEOTIDE SEQUENCE [LARGE SCALE GENOMIC DNA]</scope>
    <source>
        <strain evidence="14 15">GSR22</strain>
    </source>
</reference>
<accession>A0A553BYT3</accession>
<comment type="similarity">
    <text evidence="2">Belongs to the phosphoribulokinase family.</text>
</comment>
<feature type="transmembrane region" description="Helical" evidence="12">
    <location>
        <begin position="306"/>
        <end position="325"/>
    </location>
</feature>
<dbReference type="GO" id="GO:0005524">
    <property type="term" value="F:ATP binding"/>
    <property type="evidence" value="ECO:0007669"/>
    <property type="project" value="UniProtKB-KW"/>
</dbReference>
<dbReference type="GO" id="GO:0019253">
    <property type="term" value="P:reductive pentose-phosphate cycle"/>
    <property type="evidence" value="ECO:0007669"/>
    <property type="project" value="UniProtKB-KW"/>
</dbReference>
<keyword evidence="12" id="KW-0472">Membrane</keyword>
<feature type="domain" description="Phosphoribulokinase/uridine kinase" evidence="13">
    <location>
        <begin position="383"/>
        <end position="561"/>
    </location>
</feature>
<feature type="transmembrane region" description="Helical" evidence="12">
    <location>
        <begin position="111"/>
        <end position="127"/>
    </location>
</feature>
<name>A0A553BYT3_9FLAO</name>
<evidence type="ECO:0000256" key="9">
    <source>
        <dbReference type="ARBA" id="ARBA00022840"/>
    </source>
</evidence>
<dbReference type="Gene3D" id="3.40.50.300">
    <property type="entry name" value="P-loop containing nucleotide triphosphate hydrolases"/>
    <property type="match status" value="1"/>
</dbReference>
<proteinExistence type="inferred from homology"/>
<feature type="transmembrane region" description="Helical" evidence="12">
    <location>
        <begin position="346"/>
        <end position="366"/>
    </location>
</feature>
<evidence type="ECO:0000313" key="14">
    <source>
        <dbReference type="EMBL" id="TRX13399.1"/>
    </source>
</evidence>
<feature type="transmembrane region" description="Helical" evidence="12">
    <location>
        <begin position="188"/>
        <end position="209"/>
    </location>
</feature>
<keyword evidence="6" id="KW-0808">Transferase</keyword>
<feature type="transmembrane region" description="Helical" evidence="12">
    <location>
        <begin position="229"/>
        <end position="250"/>
    </location>
</feature>
<dbReference type="InterPro" id="IPR027417">
    <property type="entry name" value="P-loop_NTPase"/>
</dbReference>
<dbReference type="InterPro" id="IPR006082">
    <property type="entry name" value="PRK"/>
</dbReference>
<sequence>MISMKYKFKVILSIKVIILFVFSSEYSSLLFHPFVNSFIDNGLKNPWQFYFEHNLNLDSFPYHPLMLFILCPFAALSSLLHFETLFKLPLLFADLGILYVLLKSFPNKEKSVYLFYFLNPIIIYAIYIHSQLDIIPTAILLYAIYLLMVNKFNYSSLVFGLALATKIHIIIALPLIFFYLYKIKNIRVALKYIAVALTIFLLFDLPFLFSDGFIQMVLLNPKQSLLFDSFYNIGSVNILLPIAAILMIYLHFFNQEKVNHDLLYFYFGILFTATIFFIYSGSAWYVWMIPFVSMYFIQNNNKKSRLLYISFSVVYLVFFIFFYKSEYRDILFLGNKINIKIHNERLADISFTLLEVTLVAIMYAFYKYGIKSNSIYKKQLNLIIGIGGDSGVGKTTLLNNLQNLLGDKLLQIEGDGEHKWERGDENWNKFTHLDPKANHIHKQSEAIFSLKHNETIFRSEYEHSDGKFSKPKKVKPKEFIVIAGLHPFYLPKLRKNIDFKIYIDTDETLRRHWKIIRDTKKRGYSTQRILEQIETRMEDAGKYIYPQKEFADMIIKYYPVNRFNLGEEKEKVILGLKITFDANIHIEDILNKLNCPLTWDYNDDLKSQYIEIENRPHVNFEGIALNSIENIKEIIASDIKWESGYEGLIQLISLKMISEKLKENNK</sequence>
<dbReference type="InterPro" id="IPR006083">
    <property type="entry name" value="PRK/URK"/>
</dbReference>
<dbReference type="Proteomes" id="UP000318669">
    <property type="component" value="Unassembled WGS sequence"/>
</dbReference>
<evidence type="ECO:0000256" key="5">
    <source>
        <dbReference type="ARBA" id="ARBA00022567"/>
    </source>
</evidence>
<keyword evidence="8 14" id="KW-0418">Kinase</keyword>
<keyword evidence="12" id="KW-1133">Transmembrane helix</keyword>
<evidence type="ECO:0000313" key="15">
    <source>
        <dbReference type="Proteomes" id="UP000318669"/>
    </source>
</evidence>
<dbReference type="EMBL" id="VJZL01000001">
    <property type="protein sequence ID" value="TRX13399.1"/>
    <property type="molecule type" value="Genomic_DNA"/>
</dbReference>
<evidence type="ECO:0000256" key="8">
    <source>
        <dbReference type="ARBA" id="ARBA00022777"/>
    </source>
</evidence>
<comment type="catalytic activity">
    <reaction evidence="11">
        <text>D-ribulose 5-phosphate + ATP = D-ribulose 1,5-bisphosphate + ADP + H(+)</text>
        <dbReference type="Rhea" id="RHEA:19365"/>
        <dbReference type="ChEBI" id="CHEBI:15378"/>
        <dbReference type="ChEBI" id="CHEBI:30616"/>
        <dbReference type="ChEBI" id="CHEBI:57870"/>
        <dbReference type="ChEBI" id="CHEBI:58121"/>
        <dbReference type="ChEBI" id="CHEBI:456216"/>
        <dbReference type="EC" id="2.7.1.19"/>
    </reaction>
</comment>
<gene>
    <name evidence="14" type="ORF">FNW11_00600</name>
</gene>
<evidence type="ECO:0000256" key="12">
    <source>
        <dbReference type="SAM" id="Phobius"/>
    </source>
</evidence>